<reference evidence="2 3" key="1">
    <citation type="submission" date="2017-08" db="EMBL/GenBank/DDBJ databases">
        <title>Draft genome sequence of filamentous cyanobacterium Calothrix elsteri CCALA 953.</title>
        <authorList>
            <person name="Gagunashvili A.N."/>
            <person name="Elster J."/>
            <person name="Andresson O.S."/>
        </authorList>
    </citation>
    <scope>NUCLEOTIDE SEQUENCE [LARGE SCALE GENOMIC DNA]</scope>
    <source>
        <strain evidence="2 3">CCALA 953</strain>
    </source>
</reference>
<dbReference type="EMBL" id="NTFS01000231">
    <property type="protein sequence ID" value="PAX52513.1"/>
    <property type="molecule type" value="Genomic_DNA"/>
</dbReference>
<evidence type="ECO:0000313" key="3">
    <source>
        <dbReference type="Proteomes" id="UP000218238"/>
    </source>
</evidence>
<sequence length="75" mass="8744">MLKLNNKKLLLLPFLILGWGYFSGVSSLNVDDFWKSQIALIPVQLGVVIYFTYLRWNTHKSSSELNPKFKKLRKS</sequence>
<gene>
    <name evidence="2" type="ORF">CK510_18915</name>
</gene>
<organism evidence="2 3">
    <name type="scientific">Brunnivagina elsteri CCALA 953</name>
    <dbReference type="NCBI Taxonomy" id="987040"/>
    <lineage>
        <taxon>Bacteria</taxon>
        <taxon>Bacillati</taxon>
        <taxon>Cyanobacteriota</taxon>
        <taxon>Cyanophyceae</taxon>
        <taxon>Nostocales</taxon>
        <taxon>Calotrichaceae</taxon>
        <taxon>Brunnivagina</taxon>
    </lineage>
</organism>
<comment type="caution">
    <text evidence="2">The sequence shown here is derived from an EMBL/GenBank/DDBJ whole genome shotgun (WGS) entry which is preliminary data.</text>
</comment>
<evidence type="ECO:0000256" key="1">
    <source>
        <dbReference type="SAM" id="Phobius"/>
    </source>
</evidence>
<keyword evidence="1" id="KW-1133">Transmembrane helix</keyword>
<feature type="transmembrane region" description="Helical" evidence="1">
    <location>
        <begin position="37"/>
        <end position="56"/>
    </location>
</feature>
<keyword evidence="3" id="KW-1185">Reference proteome</keyword>
<dbReference type="AlphaFoldDB" id="A0A2A2TFL8"/>
<keyword evidence="1" id="KW-0472">Membrane</keyword>
<proteinExistence type="predicted"/>
<accession>A0A2A2TFL8</accession>
<protein>
    <submittedName>
        <fullName evidence="2">Uncharacterized protein</fullName>
    </submittedName>
</protein>
<name>A0A2A2TFL8_9CYAN</name>
<dbReference type="Proteomes" id="UP000218238">
    <property type="component" value="Unassembled WGS sequence"/>
</dbReference>
<keyword evidence="1" id="KW-0812">Transmembrane</keyword>
<evidence type="ECO:0000313" key="2">
    <source>
        <dbReference type="EMBL" id="PAX52513.1"/>
    </source>
</evidence>